<dbReference type="SUPFAM" id="SSF53448">
    <property type="entry name" value="Nucleotide-diphospho-sugar transferases"/>
    <property type="match status" value="1"/>
</dbReference>
<dbReference type="Proteomes" id="UP000656367">
    <property type="component" value="Unassembled WGS sequence"/>
</dbReference>
<feature type="transmembrane region" description="Helical" evidence="4">
    <location>
        <begin position="598"/>
        <end position="623"/>
    </location>
</feature>
<keyword evidence="1" id="KW-0328">Glycosyltransferase</keyword>
<feature type="transmembrane region" description="Helical" evidence="4">
    <location>
        <begin position="12"/>
        <end position="31"/>
    </location>
</feature>
<dbReference type="PANTHER" id="PTHR43630">
    <property type="entry name" value="POLY-BETA-1,6-N-ACETYL-D-GLUCOSAMINE SYNTHASE"/>
    <property type="match status" value="1"/>
</dbReference>
<feature type="transmembrane region" description="Helical" evidence="4">
    <location>
        <begin position="130"/>
        <end position="154"/>
    </location>
</feature>
<dbReference type="EMBL" id="BMON01000001">
    <property type="protein sequence ID" value="GGM31861.1"/>
    <property type="molecule type" value="Genomic_DNA"/>
</dbReference>
<name>A0A830FBH6_HALAR</name>
<dbReference type="CDD" id="cd06423">
    <property type="entry name" value="CESA_like"/>
    <property type="match status" value="1"/>
</dbReference>
<reference evidence="5" key="1">
    <citation type="journal article" date="2014" name="Int. J. Syst. Evol. Microbiol.">
        <title>Complete genome sequence of Corynebacterium casei LMG S-19264T (=DSM 44701T), isolated from a smear-ripened cheese.</title>
        <authorList>
            <consortium name="US DOE Joint Genome Institute (JGI-PGF)"/>
            <person name="Walter F."/>
            <person name="Albersmeier A."/>
            <person name="Kalinowski J."/>
            <person name="Ruckert C."/>
        </authorList>
    </citation>
    <scope>NUCLEOTIDE SEQUENCE</scope>
    <source>
        <strain evidence="5">JCM 15759</strain>
    </source>
</reference>
<keyword evidence="4" id="KW-1133">Transmembrane helix</keyword>
<feature type="transmembrane region" description="Helical" evidence="4">
    <location>
        <begin position="37"/>
        <end position="57"/>
    </location>
</feature>
<evidence type="ECO:0000256" key="4">
    <source>
        <dbReference type="SAM" id="Phobius"/>
    </source>
</evidence>
<keyword evidence="2" id="KW-0808">Transferase</keyword>
<gene>
    <name evidence="5" type="ORF">GCM10009006_11710</name>
</gene>
<keyword evidence="4" id="KW-0812">Transmembrane</keyword>
<evidence type="ECO:0000313" key="6">
    <source>
        <dbReference type="Proteomes" id="UP000656367"/>
    </source>
</evidence>
<feature type="transmembrane region" description="Helical" evidence="4">
    <location>
        <begin position="279"/>
        <end position="300"/>
    </location>
</feature>
<evidence type="ECO:0000256" key="3">
    <source>
        <dbReference type="SAM" id="MobiDB-lite"/>
    </source>
</evidence>
<evidence type="ECO:0008006" key="7">
    <source>
        <dbReference type="Google" id="ProtNLM"/>
    </source>
</evidence>
<proteinExistence type="predicted"/>
<reference evidence="5" key="2">
    <citation type="submission" date="2020-09" db="EMBL/GenBank/DDBJ databases">
        <authorList>
            <person name="Sun Q."/>
            <person name="Ohkuma M."/>
        </authorList>
    </citation>
    <scope>NUCLEOTIDE SEQUENCE</scope>
    <source>
        <strain evidence="5">JCM 15759</strain>
    </source>
</reference>
<dbReference type="GO" id="GO:0016757">
    <property type="term" value="F:glycosyltransferase activity"/>
    <property type="evidence" value="ECO:0007669"/>
    <property type="project" value="UniProtKB-KW"/>
</dbReference>
<evidence type="ECO:0000256" key="2">
    <source>
        <dbReference type="ARBA" id="ARBA00022679"/>
    </source>
</evidence>
<dbReference type="RefSeq" id="WP_188851797.1">
    <property type="nucleotide sequence ID" value="NZ_BMON01000001.1"/>
</dbReference>
<feature type="transmembrane region" description="Helical" evidence="4">
    <location>
        <begin position="98"/>
        <end position="118"/>
    </location>
</feature>
<protein>
    <recommendedName>
        <fullName evidence="7">Glycosyltransferase</fullName>
    </recommendedName>
</protein>
<accession>A0A830FBH6</accession>
<dbReference type="Gene3D" id="3.90.550.10">
    <property type="entry name" value="Spore Coat Polysaccharide Biosynthesis Protein SpsA, Chain A"/>
    <property type="match status" value="1"/>
</dbReference>
<comment type="caution">
    <text evidence="5">The sequence shown here is derived from an EMBL/GenBank/DDBJ whole genome shotgun (WGS) entry which is preliminary data.</text>
</comment>
<organism evidence="5 6">
    <name type="scientific">Haloarcula argentinensis</name>
    <dbReference type="NCBI Taxonomy" id="43776"/>
    <lineage>
        <taxon>Archaea</taxon>
        <taxon>Methanobacteriati</taxon>
        <taxon>Methanobacteriota</taxon>
        <taxon>Stenosarchaea group</taxon>
        <taxon>Halobacteria</taxon>
        <taxon>Halobacteriales</taxon>
        <taxon>Haloarculaceae</taxon>
        <taxon>Haloarcula</taxon>
    </lineage>
</organism>
<keyword evidence="4" id="KW-0472">Membrane</keyword>
<dbReference type="OrthoDB" id="43988at2157"/>
<dbReference type="AlphaFoldDB" id="A0A830FBH6"/>
<feature type="transmembrane region" description="Helical" evidence="4">
    <location>
        <begin position="160"/>
        <end position="181"/>
    </location>
</feature>
<feature type="transmembrane region" description="Helical" evidence="4">
    <location>
        <begin position="202"/>
        <end position="221"/>
    </location>
</feature>
<dbReference type="InterPro" id="IPR029044">
    <property type="entry name" value="Nucleotide-diphossugar_trans"/>
</dbReference>
<dbReference type="Pfam" id="PF13641">
    <property type="entry name" value="Glyco_tranf_2_3"/>
    <property type="match status" value="1"/>
</dbReference>
<evidence type="ECO:0000313" key="5">
    <source>
        <dbReference type="EMBL" id="GGM31861.1"/>
    </source>
</evidence>
<sequence length="728" mass="79522">MRIYFMNSRVYATLWVTAVIVAIIGVVALGVRSTLDGWWLVAAGGSVLTALAIRSAFQTTQARVAWPLGGMYVLVTAALLSYVALFAAIGIPWGDIPFWARVAVLVTGAQALFLAAGVRVTGIPFVERVVVPAAGHLLLFAGSVLIVGVLLFGVPWVVTYAVALIYATGFSALALHTFWLGQHADSVVPPRPFTVHRYWEQVLIVALIVGLVSIAIASITLRGNVSIDLAPGISQARIASIIAASAAIIAVATLVPPAVPVKLLRGLTGPISTITQHAVMTLIILNALVIALLFVIPSAFPWILGGYLTLLIVGVMIEYGMVAHALRNRPERSSDHAFPPLTEYPPVTLVVTAFDEADVLPASLDSNLDVLDELSVLLVPAEKSTDRTVAIVEEYRERYPDRVRVIEGTTGSKAGDLNLAWEHIDTPYVLLLDADETVNAGFVARGLAVLEDFPSVGIVQGRKVERHPYDSWLARFVTIERRHSTWIDHPFMHDVFGASHFAGSAALLRHEVPLAVDGWSDETLTEDIDLTLRLYLDTDWRVRYVPGMVAQALNPKSVLALVRQRRRWARGWVDALATYGVVILRNGRRLGWTRSVGLIWLLFMAVNAPLYTVFPTLIVVWLLGLAPTVPIWLVASLAIIVFPARVTIFGYAALRDPEIPVRASPLTILELIFHAYLWIPLTWLIQLHALYLQLSGAPKIWEGTEKDTGKPSKTPSSSPVRVGQARRR</sequence>
<dbReference type="PANTHER" id="PTHR43630:SF1">
    <property type="entry name" value="POLY-BETA-1,6-N-ACETYL-D-GLUCOSAMINE SYNTHASE"/>
    <property type="match status" value="1"/>
</dbReference>
<feature type="transmembrane region" description="Helical" evidence="4">
    <location>
        <begin position="306"/>
        <end position="326"/>
    </location>
</feature>
<evidence type="ECO:0000256" key="1">
    <source>
        <dbReference type="ARBA" id="ARBA00022676"/>
    </source>
</evidence>
<feature type="transmembrane region" description="Helical" evidence="4">
    <location>
        <begin position="241"/>
        <end position="259"/>
    </location>
</feature>
<feature type="region of interest" description="Disordered" evidence="3">
    <location>
        <begin position="703"/>
        <end position="728"/>
    </location>
</feature>
<feature type="transmembrane region" description="Helical" evidence="4">
    <location>
        <begin position="666"/>
        <end position="685"/>
    </location>
</feature>
<feature type="transmembrane region" description="Helical" evidence="4">
    <location>
        <begin position="69"/>
        <end position="92"/>
    </location>
</feature>
<feature type="transmembrane region" description="Helical" evidence="4">
    <location>
        <begin position="629"/>
        <end position="654"/>
    </location>
</feature>